<accession>L0JWQ4</accession>
<organism evidence="1 2">
    <name type="scientific">Natronococcus occultus SP4</name>
    <dbReference type="NCBI Taxonomy" id="694430"/>
    <lineage>
        <taxon>Archaea</taxon>
        <taxon>Methanobacteriati</taxon>
        <taxon>Methanobacteriota</taxon>
        <taxon>Stenosarchaea group</taxon>
        <taxon>Halobacteria</taxon>
        <taxon>Halobacteriales</taxon>
        <taxon>Natrialbaceae</taxon>
        <taxon>Natronococcus</taxon>
    </lineage>
</organism>
<evidence type="ECO:0000313" key="2">
    <source>
        <dbReference type="Proteomes" id="UP000010878"/>
    </source>
</evidence>
<dbReference type="RefSeq" id="WP_015320904.1">
    <property type="nucleotide sequence ID" value="NC_019974.1"/>
</dbReference>
<protein>
    <submittedName>
        <fullName evidence="1">Uncharacterized protein</fullName>
    </submittedName>
</protein>
<keyword evidence="2" id="KW-1185">Reference proteome</keyword>
<dbReference type="AlphaFoldDB" id="L0JWQ4"/>
<proteinExistence type="predicted"/>
<dbReference type="Proteomes" id="UP000010878">
    <property type="component" value="Chromosome"/>
</dbReference>
<reference evidence="1 2" key="1">
    <citation type="submission" date="2012-11" db="EMBL/GenBank/DDBJ databases">
        <title>FINISHED of Natronococcus occultus SP4, DSM 3396.</title>
        <authorList>
            <consortium name="DOE Joint Genome Institute"/>
            <person name="Eisen J."/>
            <person name="Huntemann M."/>
            <person name="Wei C.-L."/>
            <person name="Han J."/>
            <person name="Detter J.C."/>
            <person name="Han C."/>
            <person name="Tapia R."/>
            <person name="Chen A."/>
            <person name="Kyrpides N."/>
            <person name="Mavromatis K."/>
            <person name="Markowitz V."/>
            <person name="Szeto E."/>
            <person name="Ivanova N."/>
            <person name="Mikhailova N."/>
            <person name="Ovchinnikova G."/>
            <person name="Pagani I."/>
            <person name="Pati A."/>
            <person name="Goodwin L."/>
            <person name="Nordberg H.P."/>
            <person name="Cantor M.N."/>
            <person name="Hua S.X."/>
            <person name="Woyke T."/>
            <person name="Eisen J."/>
            <person name="Klenk H.-P."/>
            <person name="Klenk H.-P."/>
        </authorList>
    </citation>
    <scope>NUCLEOTIDE SEQUENCE [LARGE SCALE GENOMIC DNA]</scope>
    <source>
        <strain evidence="1 2">SP4</strain>
    </source>
</reference>
<name>L0JWQ4_9EURY</name>
<dbReference type="EMBL" id="CP003929">
    <property type="protein sequence ID" value="AGB37457.1"/>
    <property type="molecule type" value="Genomic_DNA"/>
</dbReference>
<dbReference type="STRING" id="694430.Natoc_1652"/>
<gene>
    <name evidence="1" type="ORF">Natoc_1652</name>
</gene>
<dbReference type="OrthoDB" id="199480at2157"/>
<evidence type="ECO:0000313" key="1">
    <source>
        <dbReference type="EMBL" id="AGB37457.1"/>
    </source>
</evidence>
<sequence length="78" mass="8903">MDPYFPSPNPPCVPKPCQRCGTGVDGDETEGWWLEREVWQGPNYHQLLCLSCCVQVMNEESIHPDVVHEAEAKNVLYE</sequence>
<dbReference type="KEGG" id="nou:Natoc_1652"/>
<dbReference type="HOGENOM" id="CLU_2613736_0_0_2"/>
<dbReference type="GeneID" id="14404736"/>
<dbReference type="eggNOG" id="arCOG13293">
    <property type="taxonomic scope" value="Archaea"/>
</dbReference>